<evidence type="ECO:0000313" key="1">
    <source>
        <dbReference type="EMBL" id="PIO55257.1"/>
    </source>
</evidence>
<feature type="non-terminal residue" evidence="1">
    <location>
        <position position="83"/>
    </location>
</feature>
<sequence length="83" mass="9193">VAAPLRSRVYCYGVKEGGDEAFDKVMGLYSAENIQLEKDILLRALGCHRDITALKGLPSEHTSVEKVIRDCSTGIRSEQQIDQ</sequence>
<protein>
    <submittedName>
        <fullName evidence="1">Uncharacterized protein</fullName>
    </submittedName>
</protein>
<dbReference type="AlphaFoldDB" id="A0A2G9TBB1"/>
<proteinExistence type="predicted"/>
<evidence type="ECO:0000313" key="2">
    <source>
        <dbReference type="Proteomes" id="UP000230423"/>
    </source>
</evidence>
<name>A0A2G9TBB1_TELCI</name>
<accession>A0A2G9TBB1</accession>
<gene>
    <name evidence="1" type="ORF">TELCIR_23357</name>
</gene>
<feature type="non-terminal residue" evidence="1">
    <location>
        <position position="1"/>
    </location>
</feature>
<dbReference type="OrthoDB" id="5866590at2759"/>
<dbReference type="Gene3D" id="1.25.50.20">
    <property type="match status" value="1"/>
</dbReference>
<keyword evidence="2" id="KW-1185">Reference proteome</keyword>
<dbReference type="EMBL" id="KZ387544">
    <property type="protein sequence ID" value="PIO55257.1"/>
    <property type="molecule type" value="Genomic_DNA"/>
</dbReference>
<reference evidence="1 2" key="1">
    <citation type="submission" date="2015-09" db="EMBL/GenBank/DDBJ databases">
        <title>Draft genome of the parasitic nematode Teladorsagia circumcincta isolate WARC Sus (inbred).</title>
        <authorList>
            <person name="Mitreva M."/>
        </authorList>
    </citation>
    <scope>NUCLEOTIDE SEQUENCE [LARGE SCALE GENOMIC DNA]</scope>
    <source>
        <strain evidence="1 2">S</strain>
    </source>
</reference>
<dbReference type="Proteomes" id="UP000230423">
    <property type="component" value="Unassembled WGS sequence"/>
</dbReference>
<organism evidence="1 2">
    <name type="scientific">Teladorsagia circumcincta</name>
    <name type="common">Brown stomach worm</name>
    <name type="synonym">Ostertagia circumcincta</name>
    <dbReference type="NCBI Taxonomy" id="45464"/>
    <lineage>
        <taxon>Eukaryota</taxon>
        <taxon>Metazoa</taxon>
        <taxon>Ecdysozoa</taxon>
        <taxon>Nematoda</taxon>
        <taxon>Chromadorea</taxon>
        <taxon>Rhabditida</taxon>
        <taxon>Rhabditina</taxon>
        <taxon>Rhabditomorpha</taxon>
        <taxon>Strongyloidea</taxon>
        <taxon>Trichostrongylidae</taxon>
        <taxon>Teladorsagia</taxon>
    </lineage>
</organism>